<evidence type="ECO:0000256" key="11">
    <source>
        <dbReference type="ARBA" id="ARBA00023136"/>
    </source>
</evidence>
<evidence type="ECO:0000256" key="4">
    <source>
        <dbReference type="ARBA" id="ARBA00022670"/>
    </source>
</evidence>
<evidence type="ECO:0000256" key="14">
    <source>
        <dbReference type="HAMAP-Rule" id="MF_00188"/>
    </source>
</evidence>
<keyword evidence="7 14" id="KW-0378">Hydrolase</keyword>
<feature type="binding site" evidence="14">
    <location>
        <position position="228"/>
    </location>
    <ligand>
        <name>Zn(2+)</name>
        <dbReference type="ChEBI" id="CHEBI:29105"/>
        <note>catalytic</note>
    </ligand>
</feature>
<evidence type="ECO:0000256" key="1">
    <source>
        <dbReference type="ARBA" id="ARBA00004429"/>
    </source>
</evidence>
<comment type="subcellular location">
    <subcellularLocation>
        <location evidence="1">Cell inner membrane</location>
        <topology evidence="1">Multi-pass membrane protein</topology>
    </subcellularLocation>
    <subcellularLocation>
        <location evidence="14">Cell membrane</location>
        <topology evidence="14">Multi-pass membrane protein</topology>
    </subcellularLocation>
</comment>
<dbReference type="GO" id="GO:0008270">
    <property type="term" value="F:zinc ion binding"/>
    <property type="evidence" value="ECO:0007669"/>
    <property type="project" value="UniProtKB-UniRule"/>
</dbReference>
<dbReference type="GO" id="GO:0004222">
    <property type="term" value="F:metalloendopeptidase activity"/>
    <property type="evidence" value="ECO:0007669"/>
    <property type="project" value="UniProtKB-UniRule"/>
</dbReference>
<dbReference type="KEGG" id="haz:A9404_02795"/>
<keyword evidence="10 14" id="KW-0482">Metalloprotease</keyword>
<evidence type="ECO:0000256" key="7">
    <source>
        <dbReference type="ARBA" id="ARBA00022801"/>
    </source>
</evidence>
<keyword evidence="8 14" id="KW-0862">Zinc</keyword>
<evidence type="ECO:0000256" key="3">
    <source>
        <dbReference type="ARBA" id="ARBA00022475"/>
    </source>
</evidence>
<dbReference type="CDD" id="cd07335">
    <property type="entry name" value="M48B_HtpX_like"/>
    <property type="match status" value="1"/>
</dbReference>
<dbReference type="Pfam" id="PF01435">
    <property type="entry name" value="Peptidase_M48"/>
    <property type="match status" value="1"/>
</dbReference>
<sequence>MKRILLFLATNLAVMLILTVAWFVISSVFGLGSTMDYRGGGINYTSTLVLAAVFGFGGSLISLMMSKWMAKRSVGAQVIVQPGNEAERWLLQTVERQAKQAGIGMPEVAIYDSPEINAFATGASRNNALVAVSTGLLANMTRDEAEAVLGHEIGHVANGDMITLTLIQGVVNTFVIFFARIVGYFVDRVLLKNENGPGIGFFLATFIAEMVFGVLASIIVMWFSRQREFRADEAGARFAGRQKMIAALERLKLNYETPAQLPSQMTAFGISGHGSTLGRLFMSHPPLDERIAALRAGTGSGQAVTSTFG</sequence>
<feature type="domain" description="Peptidase M48" evidence="15">
    <location>
        <begin position="86"/>
        <end position="296"/>
    </location>
</feature>
<dbReference type="STRING" id="1860122.A9404_02795"/>
<evidence type="ECO:0000256" key="5">
    <source>
        <dbReference type="ARBA" id="ARBA00022692"/>
    </source>
</evidence>
<evidence type="ECO:0000256" key="6">
    <source>
        <dbReference type="ARBA" id="ARBA00022723"/>
    </source>
</evidence>
<dbReference type="PANTHER" id="PTHR43221">
    <property type="entry name" value="PROTEASE HTPX"/>
    <property type="match status" value="1"/>
</dbReference>
<evidence type="ECO:0000256" key="12">
    <source>
        <dbReference type="ARBA" id="ARBA00071790"/>
    </source>
</evidence>
<feature type="transmembrane region" description="Helical" evidence="14">
    <location>
        <begin position="198"/>
        <end position="223"/>
    </location>
</feature>
<keyword evidence="3 14" id="KW-1003">Cell membrane</keyword>
<name>A0A191ZF02_9GAMM</name>
<gene>
    <name evidence="14" type="primary">htpX</name>
    <name evidence="16" type="ORF">A9404_02795</name>
</gene>
<feature type="transmembrane region" description="Helical" evidence="14">
    <location>
        <begin position="161"/>
        <end position="186"/>
    </location>
</feature>
<dbReference type="OrthoDB" id="15218at2"/>
<evidence type="ECO:0000256" key="2">
    <source>
        <dbReference type="ARBA" id="ARBA00009779"/>
    </source>
</evidence>
<protein>
    <recommendedName>
        <fullName evidence="12 14">Protease HtpX</fullName>
        <ecNumber evidence="14">3.4.24.-</ecNumber>
    </recommendedName>
    <alternativeName>
        <fullName evidence="13 14">Heat shock protein HtpX</fullName>
    </alternativeName>
</protein>
<evidence type="ECO:0000259" key="15">
    <source>
        <dbReference type="Pfam" id="PF01435"/>
    </source>
</evidence>
<feature type="binding site" evidence="14">
    <location>
        <position position="155"/>
    </location>
    <ligand>
        <name>Zn(2+)</name>
        <dbReference type="ChEBI" id="CHEBI:29105"/>
        <note>catalytic</note>
    </ligand>
</feature>
<comment type="cofactor">
    <cofactor evidence="14">
        <name>Zn(2+)</name>
        <dbReference type="ChEBI" id="CHEBI:29105"/>
    </cofactor>
    <text evidence="14">Binds 1 zinc ion per subunit.</text>
</comment>
<dbReference type="PANTHER" id="PTHR43221:SF1">
    <property type="entry name" value="PROTEASE HTPX"/>
    <property type="match status" value="1"/>
</dbReference>
<comment type="similarity">
    <text evidence="2 14">Belongs to the peptidase M48B family.</text>
</comment>
<keyword evidence="17" id="KW-1185">Reference proteome</keyword>
<dbReference type="Proteomes" id="UP000078596">
    <property type="component" value="Chromosome"/>
</dbReference>
<keyword evidence="5 14" id="KW-0812">Transmembrane</keyword>
<dbReference type="EMBL" id="CP016027">
    <property type="protein sequence ID" value="ANJ66448.1"/>
    <property type="molecule type" value="Genomic_DNA"/>
</dbReference>
<feature type="transmembrane region" description="Helical" evidence="14">
    <location>
        <begin position="44"/>
        <end position="63"/>
    </location>
</feature>
<dbReference type="InterPro" id="IPR022919">
    <property type="entry name" value="Pept_M48_protease_HtpX"/>
</dbReference>
<organism evidence="16 17">
    <name type="scientific">Halothiobacillus diazotrophicus</name>
    <dbReference type="NCBI Taxonomy" id="1860122"/>
    <lineage>
        <taxon>Bacteria</taxon>
        <taxon>Pseudomonadati</taxon>
        <taxon>Pseudomonadota</taxon>
        <taxon>Gammaproteobacteria</taxon>
        <taxon>Chromatiales</taxon>
        <taxon>Halothiobacillaceae</taxon>
        <taxon>Halothiobacillus</taxon>
    </lineage>
</organism>
<dbReference type="HAMAP" id="MF_00188">
    <property type="entry name" value="Pept_M48_protease_HtpX"/>
    <property type="match status" value="1"/>
</dbReference>
<dbReference type="GO" id="GO:0005886">
    <property type="term" value="C:plasma membrane"/>
    <property type="evidence" value="ECO:0007669"/>
    <property type="project" value="UniProtKB-SubCell"/>
</dbReference>
<dbReference type="EC" id="3.4.24.-" evidence="14"/>
<dbReference type="FunFam" id="3.30.2010.10:FF:000001">
    <property type="entry name" value="Protease HtpX"/>
    <property type="match status" value="1"/>
</dbReference>
<dbReference type="RefSeq" id="WP_066098464.1">
    <property type="nucleotide sequence ID" value="NZ_CP016027.1"/>
</dbReference>
<accession>A0A191ZF02</accession>
<dbReference type="InterPro" id="IPR001915">
    <property type="entry name" value="Peptidase_M48"/>
</dbReference>
<evidence type="ECO:0000256" key="10">
    <source>
        <dbReference type="ARBA" id="ARBA00023049"/>
    </source>
</evidence>
<keyword evidence="6 14" id="KW-0479">Metal-binding</keyword>
<dbReference type="NCBIfam" id="NF003965">
    <property type="entry name" value="PRK05457.1"/>
    <property type="match status" value="1"/>
</dbReference>
<evidence type="ECO:0000256" key="9">
    <source>
        <dbReference type="ARBA" id="ARBA00022989"/>
    </source>
</evidence>
<dbReference type="Gene3D" id="3.30.2010.10">
    <property type="entry name" value="Metalloproteases ('zincins'), catalytic domain"/>
    <property type="match status" value="1"/>
</dbReference>
<dbReference type="InterPro" id="IPR050083">
    <property type="entry name" value="HtpX_protease"/>
</dbReference>
<evidence type="ECO:0000313" key="17">
    <source>
        <dbReference type="Proteomes" id="UP000078596"/>
    </source>
</evidence>
<feature type="binding site" evidence="14">
    <location>
        <position position="151"/>
    </location>
    <ligand>
        <name>Zn(2+)</name>
        <dbReference type="ChEBI" id="CHEBI:29105"/>
        <note>catalytic</note>
    </ligand>
</feature>
<evidence type="ECO:0000313" key="16">
    <source>
        <dbReference type="EMBL" id="ANJ66448.1"/>
    </source>
</evidence>
<keyword evidence="9 14" id="KW-1133">Transmembrane helix</keyword>
<proteinExistence type="inferred from homology"/>
<feature type="active site" evidence="14">
    <location>
        <position position="152"/>
    </location>
</feature>
<reference evidence="16 17" key="1">
    <citation type="submission" date="2016-06" db="EMBL/GenBank/DDBJ databases">
        <title>Insight into the functional genes involving in sulfur oxidation in Pearl River water.</title>
        <authorList>
            <person name="Luo J."/>
            <person name="Tan X."/>
            <person name="Lin W."/>
        </authorList>
    </citation>
    <scope>NUCLEOTIDE SEQUENCE [LARGE SCALE GENOMIC DNA]</scope>
    <source>
        <strain evidence="16 17">LS2</strain>
    </source>
</reference>
<keyword evidence="14" id="KW-0346">Stress response</keyword>
<dbReference type="AlphaFoldDB" id="A0A191ZF02"/>
<evidence type="ECO:0000256" key="8">
    <source>
        <dbReference type="ARBA" id="ARBA00022833"/>
    </source>
</evidence>
<evidence type="ECO:0000256" key="13">
    <source>
        <dbReference type="ARBA" id="ARBA00080389"/>
    </source>
</evidence>
<dbReference type="GO" id="GO:0006508">
    <property type="term" value="P:proteolysis"/>
    <property type="evidence" value="ECO:0007669"/>
    <property type="project" value="UniProtKB-KW"/>
</dbReference>
<feature type="transmembrane region" description="Helical" evidence="14">
    <location>
        <begin position="12"/>
        <end position="32"/>
    </location>
</feature>
<keyword evidence="11 14" id="KW-0472">Membrane</keyword>
<keyword evidence="4 14" id="KW-0645">Protease</keyword>